<feature type="region of interest" description="Disordered" evidence="6">
    <location>
        <begin position="179"/>
        <end position="214"/>
    </location>
</feature>
<keyword evidence="4 5" id="KW-0687">Ribonucleoprotein</keyword>
<evidence type="ECO:0000256" key="5">
    <source>
        <dbReference type="HAMAP-Rule" id="MF_01334"/>
    </source>
</evidence>
<dbReference type="InterPro" id="IPR011035">
    <property type="entry name" value="Ribosomal_bL25/Gln-tRNA_synth"/>
</dbReference>
<dbReference type="GO" id="GO:0003735">
    <property type="term" value="F:structural constituent of ribosome"/>
    <property type="evidence" value="ECO:0007669"/>
    <property type="project" value="InterPro"/>
</dbReference>
<dbReference type="InterPro" id="IPR037121">
    <property type="entry name" value="Ribosomal_bL25_C"/>
</dbReference>
<dbReference type="PANTHER" id="PTHR33284:SF1">
    <property type="entry name" value="RIBOSOMAL PROTEIN L25_GLN-TRNA SYNTHETASE, ANTI-CODON-BINDING DOMAIN-CONTAINING PROTEIN"/>
    <property type="match status" value="1"/>
</dbReference>
<evidence type="ECO:0000256" key="6">
    <source>
        <dbReference type="SAM" id="MobiDB-lite"/>
    </source>
</evidence>
<dbReference type="Proteomes" id="UP000295689">
    <property type="component" value="Unassembled WGS sequence"/>
</dbReference>
<evidence type="ECO:0000313" key="9">
    <source>
        <dbReference type="EMBL" id="TCN17670.1"/>
    </source>
</evidence>
<dbReference type="Gene3D" id="2.170.120.20">
    <property type="entry name" value="Ribosomal protein L25, beta domain"/>
    <property type="match status" value="1"/>
</dbReference>
<dbReference type="GO" id="GO:0008097">
    <property type="term" value="F:5S rRNA binding"/>
    <property type="evidence" value="ECO:0007669"/>
    <property type="project" value="InterPro"/>
</dbReference>
<dbReference type="InterPro" id="IPR029751">
    <property type="entry name" value="Ribosomal_L25_dom"/>
</dbReference>
<keyword evidence="1 5" id="KW-0699">rRNA-binding</keyword>
<dbReference type="RefSeq" id="WP_132011497.1">
    <property type="nucleotide sequence ID" value="NZ_JABUHM010000023.1"/>
</dbReference>
<evidence type="ECO:0000256" key="2">
    <source>
        <dbReference type="ARBA" id="ARBA00022884"/>
    </source>
</evidence>
<keyword evidence="10" id="KW-1185">Reference proteome</keyword>
<dbReference type="NCBIfam" id="NF004133">
    <property type="entry name" value="PRK05618.2-4"/>
    <property type="match status" value="1"/>
</dbReference>
<dbReference type="EMBL" id="SLVV01000023">
    <property type="protein sequence ID" value="TCN17670.1"/>
    <property type="molecule type" value="Genomic_DNA"/>
</dbReference>
<evidence type="ECO:0000256" key="1">
    <source>
        <dbReference type="ARBA" id="ARBA00022730"/>
    </source>
</evidence>
<dbReference type="AlphaFoldDB" id="A0A4V2RBM6"/>
<comment type="caution">
    <text evidence="9">The sequence shown here is derived from an EMBL/GenBank/DDBJ whole genome shotgun (WGS) entry which is preliminary data.</text>
</comment>
<dbReference type="HAMAP" id="MF_01334">
    <property type="entry name" value="Ribosomal_bL25_CTC"/>
    <property type="match status" value="1"/>
</dbReference>
<dbReference type="SUPFAM" id="SSF50715">
    <property type="entry name" value="Ribosomal protein L25-like"/>
    <property type="match status" value="1"/>
</dbReference>
<feature type="domain" description="Large ribosomal subunit protein bL25 L25" evidence="7">
    <location>
        <begin position="5"/>
        <end position="91"/>
    </location>
</feature>
<dbReference type="Pfam" id="PF01386">
    <property type="entry name" value="Ribosomal_L25p"/>
    <property type="match status" value="1"/>
</dbReference>
<comment type="similarity">
    <text evidence="5">Belongs to the bacterial ribosomal protein bL25 family. CTC subfamily.</text>
</comment>
<dbReference type="NCBIfam" id="TIGR00731">
    <property type="entry name" value="bL25_bact_ctc"/>
    <property type="match status" value="1"/>
</dbReference>
<dbReference type="InterPro" id="IPR020056">
    <property type="entry name" value="Rbsml_bL25/Gln-tRNA_synth_N"/>
</dbReference>
<evidence type="ECO:0000256" key="3">
    <source>
        <dbReference type="ARBA" id="ARBA00022980"/>
    </source>
</evidence>
<sequence length="214" mass="23137">MGAVLKANERTDLQHSSLKRLRAEGNIPAVVYGRNQESQSVYVDSVDFLKTIREVGRNGIISLDVGGNTTEVMLSDYQEDSIKRDILHADFIAVDMGSEITATVRLNLTGEAAGVKDGGVLQQPVHEISVTATPGNIPAAVELDVTNLQVGETLMVADLKTNNNYQINDDESLVLASILAPRQEEEISSGEQQEPGTPENEEGRETEASEESES</sequence>
<dbReference type="Pfam" id="PF14693">
    <property type="entry name" value="Ribosomal_TL5_C"/>
    <property type="match status" value="1"/>
</dbReference>
<comment type="function">
    <text evidence="5">This is one of the proteins that binds to the 5S RNA in the ribosome where it forms part of the central protuberance.</text>
</comment>
<evidence type="ECO:0000259" key="8">
    <source>
        <dbReference type="Pfam" id="PF14693"/>
    </source>
</evidence>
<proteinExistence type="inferred from homology"/>
<feature type="domain" description="Large ribosomal subunit protein bL25 beta" evidence="8">
    <location>
        <begin position="99"/>
        <end position="182"/>
    </location>
</feature>
<evidence type="ECO:0000256" key="4">
    <source>
        <dbReference type="ARBA" id="ARBA00023274"/>
    </source>
</evidence>
<dbReference type="GO" id="GO:0022625">
    <property type="term" value="C:cytosolic large ribosomal subunit"/>
    <property type="evidence" value="ECO:0007669"/>
    <property type="project" value="TreeGrafter"/>
</dbReference>
<evidence type="ECO:0000259" key="7">
    <source>
        <dbReference type="Pfam" id="PF01386"/>
    </source>
</evidence>
<dbReference type="GO" id="GO:0006412">
    <property type="term" value="P:translation"/>
    <property type="evidence" value="ECO:0007669"/>
    <property type="project" value="UniProtKB-UniRule"/>
</dbReference>
<dbReference type="PANTHER" id="PTHR33284">
    <property type="entry name" value="RIBOSOMAL PROTEIN L25/GLN-TRNA SYNTHETASE, ANTI-CODON-BINDING DOMAIN-CONTAINING PROTEIN"/>
    <property type="match status" value="1"/>
</dbReference>
<dbReference type="InterPro" id="IPR001021">
    <property type="entry name" value="Ribosomal_bL25_long"/>
</dbReference>
<dbReference type="InterPro" id="IPR020057">
    <property type="entry name" value="Ribosomal_bL25_b-dom"/>
</dbReference>
<reference evidence="9 10" key="1">
    <citation type="journal article" date="2015" name="Stand. Genomic Sci.">
        <title>Genomic Encyclopedia of Bacterial and Archaeal Type Strains, Phase III: the genomes of soil and plant-associated and newly described type strains.</title>
        <authorList>
            <person name="Whitman W.B."/>
            <person name="Woyke T."/>
            <person name="Klenk H.P."/>
            <person name="Zhou Y."/>
            <person name="Lilburn T.G."/>
            <person name="Beck B.J."/>
            <person name="De Vos P."/>
            <person name="Vandamme P."/>
            <person name="Eisen J.A."/>
            <person name="Garrity G."/>
            <person name="Hugenholtz P."/>
            <person name="Kyrpides N.C."/>
        </authorList>
    </citation>
    <scope>NUCLEOTIDE SEQUENCE [LARGE SCALE GENOMIC DNA]</scope>
    <source>
        <strain evidence="9 10">CV53</strain>
    </source>
</reference>
<dbReference type="CDD" id="cd00495">
    <property type="entry name" value="Ribosomal_L25_TL5_CTC"/>
    <property type="match status" value="1"/>
</dbReference>
<keyword evidence="2 5" id="KW-0694">RNA-binding</keyword>
<dbReference type="InterPro" id="IPR020930">
    <property type="entry name" value="Ribosomal_uL5_bac-type"/>
</dbReference>
<dbReference type="Gene3D" id="2.40.240.10">
    <property type="entry name" value="Ribosomal Protein L25, Chain P"/>
    <property type="match status" value="1"/>
</dbReference>
<name>A0A4V2RBM6_9BACI</name>
<comment type="subunit">
    <text evidence="5">Part of the 50S ribosomal subunit; part of the 5S rRNA/L5/L18/L25 subcomplex. Contacts the 5S rRNA. Binds to the 5S rRNA independently of L5 and L18.</text>
</comment>
<accession>A0A4V2RBM6</accession>
<evidence type="ECO:0000313" key="10">
    <source>
        <dbReference type="Proteomes" id="UP000295689"/>
    </source>
</evidence>
<keyword evidence="3 5" id="KW-0689">Ribosomal protein</keyword>
<gene>
    <name evidence="5" type="primary">rplY</name>
    <name evidence="5" type="synonym">ctc</name>
    <name evidence="9" type="ORF">EV146_12312</name>
</gene>
<organism evidence="9 10">
    <name type="scientific">Mesobacillus foraminis</name>
    <dbReference type="NCBI Taxonomy" id="279826"/>
    <lineage>
        <taxon>Bacteria</taxon>
        <taxon>Bacillati</taxon>
        <taxon>Bacillota</taxon>
        <taxon>Bacilli</taxon>
        <taxon>Bacillales</taxon>
        <taxon>Bacillaceae</taxon>
        <taxon>Mesobacillus</taxon>
    </lineage>
</organism>
<protein>
    <recommendedName>
        <fullName evidence="5">Large ribosomal subunit protein bL25</fullName>
    </recommendedName>
    <alternativeName>
        <fullName evidence="5">General stress protein CTC</fullName>
    </alternativeName>
</protein>